<evidence type="ECO:0000256" key="5">
    <source>
        <dbReference type="ARBA" id="ARBA00038874"/>
    </source>
</evidence>
<keyword evidence="7" id="KW-1185">Reference proteome</keyword>
<keyword evidence="2" id="KW-1208">Phospholipid metabolism</keyword>
<evidence type="ECO:0000256" key="4">
    <source>
        <dbReference type="ARBA" id="ARBA00038211"/>
    </source>
</evidence>
<comment type="similarity">
    <text evidence="4">Belongs to the choline/ethanolamine kinase family.</text>
</comment>
<dbReference type="Pfam" id="PF01633">
    <property type="entry name" value="Choline_kinase"/>
    <property type="match status" value="1"/>
</dbReference>
<evidence type="ECO:0000256" key="1">
    <source>
        <dbReference type="ARBA" id="ARBA00023209"/>
    </source>
</evidence>
<gene>
    <name evidence="6" type="ORF">OKIOD_LOCUS391</name>
</gene>
<dbReference type="PANTHER" id="PTHR22603">
    <property type="entry name" value="CHOLINE/ETHANOALAMINE KINASE"/>
    <property type="match status" value="1"/>
</dbReference>
<protein>
    <recommendedName>
        <fullName evidence="5">ethanolamine kinase</fullName>
        <ecNumber evidence="5">2.7.1.82</ecNumber>
    </recommendedName>
</protein>
<evidence type="ECO:0000313" key="6">
    <source>
        <dbReference type="EMBL" id="CAG5077872.1"/>
    </source>
</evidence>
<evidence type="ECO:0000313" key="7">
    <source>
        <dbReference type="Proteomes" id="UP001158576"/>
    </source>
</evidence>
<dbReference type="InterPro" id="IPR011009">
    <property type="entry name" value="Kinase-like_dom_sf"/>
</dbReference>
<dbReference type="Gene3D" id="3.90.1200.10">
    <property type="match status" value="1"/>
</dbReference>
<comment type="pathway">
    <text evidence="3">Phospholipid metabolism; phosphatidylethanolamine biosynthesis; phosphatidylethanolamine from ethanolamine: step 1/3.</text>
</comment>
<dbReference type="EMBL" id="OU015568">
    <property type="protein sequence ID" value="CAG5077872.1"/>
    <property type="molecule type" value="Genomic_DNA"/>
</dbReference>
<proteinExistence type="inferred from homology"/>
<keyword evidence="1" id="KW-0444">Lipid biosynthesis</keyword>
<keyword evidence="1" id="KW-0443">Lipid metabolism</keyword>
<evidence type="ECO:0000256" key="3">
    <source>
        <dbReference type="ARBA" id="ARBA00037883"/>
    </source>
</evidence>
<organism evidence="6 7">
    <name type="scientific">Oikopleura dioica</name>
    <name type="common">Tunicate</name>
    <dbReference type="NCBI Taxonomy" id="34765"/>
    <lineage>
        <taxon>Eukaryota</taxon>
        <taxon>Metazoa</taxon>
        <taxon>Chordata</taxon>
        <taxon>Tunicata</taxon>
        <taxon>Appendicularia</taxon>
        <taxon>Copelata</taxon>
        <taxon>Oikopleuridae</taxon>
        <taxon>Oikopleura</taxon>
    </lineage>
</organism>
<accession>A0ABN7RLE1</accession>
<dbReference type="Proteomes" id="UP001158576">
    <property type="component" value="Chromosome PAR"/>
</dbReference>
<evidence type="ECO:0000256" key="2">
    <source>
        <dbReference type="ARBA" id="ARBA00023264"/>
    </source>
</evidence>
<dbReference type="PANTHER" id="PTHR22603:SF93">
    <property type="entry name" value="RE24176P"/>
    <property type="match status" value="1"/>
</dbReference>
<name>A0ABN7RLE1_OIKDI</name>
<sequence length="392" mass="44987">MKIRRELDSFEKRHPEFTDSGIRSDTSQPTAERICKEEFGEDAVSVFLGEGGQGVVYNCSSEEAGVAYAQKLYKNPFLMDPERAEIVDSAMSNTENGPAIYKFFEENLDVKDCCDLSACEDPPTSGCADCTACDQAAVFGKFEELLYGKDITKSDFDANDEIVYKAFTKKLAKLHQVTQKECDRKVGFCYESWPWNTRAVATHLDSWGVLAKAFLGKLIKEYPSENIKTYDDAVNMLYENLYATMSPTVWAHNDPHPGNIFIRDEGETLDEKMLIIDYDNAEFGMRAWDLMYYANSALLNGEKFQDYINSYVENYNQIGPREFSYEELMQELICVYPWLFFDFASFTFYWDVEVSTACFFAWRVLIEEYENGNLSCPSTGRYPEYPKCYPIA</sequence>
<dbReference type="EC" id="2.7.1.82" evidence="5"/>
<keyword evidence="1" id="KW-0594">Phospholipid biosynthesis</keyword>
<dbReference type="SUPFAM" id="SSF56112">
    <property type="entry name" value="Protein kinase-like (PK-like)"/>
    <property type="match status" value="1"/>
</dbReference>
<reference evidence="6 7" key="1">
    <citation type="submission" date="2021-04" db="EMBL/GenBank/DDBJ databases">
        <authorList>
            <person name="Bliznina A."/>
        </authorList>
    </citation>
    <scope>NUCLEOTIDE SEQUENCE [LARGE SCALE GENOMIC DNA]</scope>
</reference>